<accession>A0A8C4QXY9</accession>
<proteinExistence type="predicted"/>
<dbReference type="PROSITE" id="PS51635">
    <property type="entry name" value="PNPLA"/>
    <property type="match status" value="1"/>
</dbReference>
<dbReference type="GO" id="GO:0035965">
    <property type="term" value="P:cardiolipin acyl-chain remodeling"/>
    <property type="evidence" value="ECO:0007669"/>
    <property type="project" value="TreeGrafter"/>
</dbReference>
<feature type="short sequence motif" description="GXSXG" evidence="8">
    <location>
        <begin position="293"/>
        <end position="297"/>
    </location>
</feature>
<keyword evidence="11" id="KW-1185">Reference proteome</keyword>
<protein>
    <recommendedName>
        <fullName evidence="1">phospholipase A2</fullName>
        <ecNumber evidence="1">3.1.1.4</ecNumber>
    </recommendedName>
</protein>
<feature type="repeat" description="ANK" evidence="7">
    <location>
        <begin position="98"/>
        <end position="130"/>
    </location>
</feature>
<evidence type="ECO:0000256" key="6">
    <source>
        <dbReference type="ARBA" id="ARBA00023422"/>
    </source>
</evidence>
<dbReference type="Gene3D" id="3.40.1090.10">
    <property type="entry name" value="Cytosolic phospholipase A2 catalytic domain"/>
    <property type="match status" value="1"/>
</dbReference>
<dbReference type="SUPFAM" id="SSF52151">
    <property type="entry name" value="FabD/lysophospholipase-like"/>
    <property type="match status" value="1"/>
</dbReference>
<dbReference type="PANTHER" id="PTHR24139:SF34">
    <property type="entry name" value="85_88 KDA CALCIUM-INDEPENDENT PHOSPHOLIPASE A2"/>
    <property type="match status" value="1"/>
</dbReference>
<dbReference type="OMA" id="KRPHNTE"/>
<evidence type="ECO:0000256" key="3">
    <source>
        <dbReference type="ARBA" id="ARBA00022801"/>
    </source>
</evidence>
<keyword evidence="4 7" id="KW-0040">ANK repeat</keyword>
<dbReference type="InterPro" id="IPR047148">
    <property type="entry name" value="PLPL9"/>
</dbReference>
<dbReference type="GO" id="GO:0005739">
    <property type="term" value="C:mitochondrion"/>
    <property type="evidence" value="ECO:0007669"/>
    <property type="project" value="TreeGrafter"/>
</dbReference>
<dbReference type="Pfam" id="PF12796">
    <property type="entry name" value="Ank_2"/>
    <property type="match status" value="1"/>
</dbReference>
<dbReference type="PROSITE" id="PS50088">
    <property type="entry name" value="ANK_REPEAT"/>
    <property type="match status" value="2"/>
</dbReference>
<dbReference type="GO" id="GO:2000304">
    <property type="term" value="P:positive regulation of ceramide biosynthetic process"/>
    <property type="evidence" value="ECO:0007669"/>
    <property type="project" value="TreeGrafter"/>
</dbReference>
<dbReference type="GeneTree" id="ENSGT00940000158756"/>
<keyword evidence="3 8" id="KW-0378">Hydrolase</keyword>
<feature type="short sequence motif" description="DGA/G" evidence="8">
    <location>
        <begin position="428"/>
        <end position="430"/>
    </location>
</feature>
<sequence length="585" mass="64202">MARGLISLGARRDVCGSLGWPIHISLKYEKLGCMRVLLEESVGLCLDGPADDTNNWLHRQLQAKDPKYSGIPLHWVKTAEAVRYLTERRSEVEARSHTGDTPLHVMVKRSRISCAVALLAAGAEANAAGHHGDTPLHIAMRLDNLPLIKALIVFGAEMDKPNEIGETPGLLAARCSTGANREILISFLHNVGISRCLPTGIVTLSSQSPPIQPPPPVKASPGIGFEDFIAISAVVGSLSKGFDTVDGAPKPRGARVLCLDGGGIRGLVLIQLLLAVEKAAGCPARKLFDWIAGTSTGAILALGIAHGKTLVYLRALYFRMKDLVFQGSRPYDSVPLERFLREEFGENTRMTDIQTPRVILTGVLADRHPAELHLFRNYNPPNTGHEPHYCPRTPFKPVTQPSDQLVWMAARSSGAAPTYFRQMGRFLDGGLLANNPTLDALTEIHEVNQALKAEGQMDMAVHPAIVLSLGTGKPPQEKVHSVDVYRPTGPIDVVQTVFGARELGRMLVDCCTESEARMVDRARAWCEMISVDYHRLSPQLMSDVMLDEVQDTMLIDMLWDTEIYIHKQKNNIKRLAESLLRYSPP</sequence>
<dbReference type="InterPro" id="IPR002641">
    <property type="entry name" value="PNPLA_dom"/>
</dbReference>
<dbReference type="PANTHER" id="PTHR24139">
    <property type="entry name" value="CALCIUM-INDEPENDENT PHOSPHOLIPASE A2"/>
    <property type="match status" value="1"/>
</dbReference>
<dbReference type="EC" id="3.1.1.4" evidence="1"/>
<dbReference type="Pfam" id="PF01734">
    <property type="entry name" value="Patatin"/>
    <property type="match status" value="1"/>
</dbReference>
<reference evidence="10" key="2">
    <citation type="submission" date="2025-09" db="UniProtKB">
        <authorList>
            <consortium name="Ensembl"/>
        </authorList>
    </citation>
    <scope>IDENTIFICATION</scope>
</reference>
<evidence type="ECO:0000256" key="8">
    <source>
        <dbReference type="PROSITE-ProRule" id="PRU01161"/>
    </source>
</evidence>
<dbReference type="Ensembl" id="ENSEBUT00000022474.1">
    <property type="protein sequence ID" value="ENSEBUP00000021898.1"/>
    <property type="gene ID" value="ENSEBUG00000013498.1"/>
</dbReference>
<evidence type="ECO:0000256" key="1">
    <source>
        <dbReference type="ARBA" id="ARBA00013278"/>
    </source>
</evidence>
<dbReference type="AlphaFoldDB" id="A0A8C4QXY9"/>
<dbReference type="CDD" id="cd07212">
    <property type="entry name" value="Pat_PNPLA9"/>
    <property type="match status" value="1"/>
</dbReference>
<dbReference type="InterPro" id="IPR036770">
    <property type="entry name" value="Ankyrin_rpt-contain_sf"/>
</dbReference>
<feature type="active site" description="Proton acceptor" evidence="8">
    <location>
        <position position="428"/>
    </location>
</feature>
<feature type="short sequence motif" description="GXGXXG" evidence="8">
    <location>
        <begin position="261"/>
        <end position="266"/>
    </location>
</feature>
<dbReference type="SUPFAM" id="SSF48403">
    <property type="entry name" value="Ankyrin repeat"/>
    <property type="match status" value="1"/>
</dbReference>
<evidence type="ECO:0000259" key="9">
    <source>
        <dbReference type="PROSITE" id="PS51635"/>
    </source>
</evidence>
<keyword evidence="5 8" id="KW-0443">Lipid metabolism</keyword>
<dbReference type="GO" id="GO:0052816">
    <property type="term" value="F:long-chain fatty acyl-CoA hydrolase activity"/>
    <property type="evidence" value="ECO:0007669"/>
    <property type="project" value="TreeGrafter"/>
</dbReference>
<evidence type="ECO:0000256" key="7">
    <source>
        <dbReference type="PROSITE-ProRule" id="PRU00023"/>
    </source>
</evidence>
<dbReference type="InterPro" id="IPR002110">
    <property type="entry name" value="Ankyrin_rpt"/>
</dbReference>
<dbReference type="SMART" id="SM00248">
    <property type="entry name" value="ANK"/>
    <property type="match status" value="2"/>
</dbReference>
<feature type="repeat" description="ANK" evidence="7">
    <location>
        <begin position="131"/>
        <end position="163"/>
    </location>
</feature>
<dbReference type="Gene3D" id="1.25.40.20">
    <property type="entry name" value="Ankyrin repeat-containing domain"/>
    <property type="match status" value="1"/>
</dbReference>
<dbReference type="GO" id="GO:0047499">
    <property type="term" value="F:calcium-independent phospholipase A2 activity"/>
    <property type="evidence" value="ECO:0007669"/>
    <property type="project" value="InterPro"/>
</dbReference>
<keyword evidence="8" id="KW-0442">Lipid degradation</keyword>
<evidence type="ECO:0000256" key="2">
    <source>
        <dbReference type="ARBA" id="ARBA00022737"/>
    </source>
</evidence>
<evidence type="ECO:0000256" key="4">
    <source>
        <dbReference type="ARBA" id="ARBA00023043"/>
    </source>
</evidence>
<dbReference type="PROSITE" id="PS50297">
    <property type="entry name" value="ANK_REP_REGION"/>
    <property type="match status" value="2"/>
</dbReference>
<dbReference type="GO" id="GO:0016042">
    <property type="term" value="P:lipid catabolic process"/>
    <property type="evidence" value="ECO:0007669"/>
    <property type="project" value="UniProtKB-UniRule"/>
</dbReference>
<feature type="active site" description="Nucleophile" evidence="8">
    <location>
        <position position="295"/>
    </location>
</feature>
<dbReference type="InterPro" id="IPR016035">
    <property type="entry name" value="Acyl_Trfase/lysoPLipase"/>
</dbReference>
<organism evidence="10 11">
    <name type="scientific">Eptatretus burgeri</name>
    <name type="common">Inshore hagfish</name>
    <dbReference type="NCBI Taxonomy" id="7764"/>
    <lineage>
        <taxon>Eukaryota</taxon>
        <taxon>Metazoa</taxon>
        <taxon>Chordata</taxon>
        <taxon>Craniata</taxon>
        <taxon>Vertebrata</taxon>
        <taxon>Cyclostomata</taxon>
        <taxon>Myxini</taxon>
        <taxon>Myxiniformes</taxon>
        <taxon>Myxinidae</taxon>
        <taxon>Eptatretinae</taxon>
        <taxon>Eptatretus</taxon>
    </lineage>
</organism>
<name>A0A8C4QXY9_EPTBU</name>
<comment type="catalytic activity">
    <reaction evidence="6">
        <text>a 1,2-diacyl-sn-glycero-3-phosphocholine + H2O = a 1-acyl-sn-glycero-3-phosphocholine + a fatty acid + H(+)</text>
        <dbReference type="Rhea" id="RHEA:15801"/>
        <dbReference type="ChEBI" id="CHEBI:15377"/>
        <dbReference type="ChEBI" id="CHEBI:15378"/>
        <dbReference type="ChEBI" id="CHEBI:28868"/>
        <dbReference type="ChEBI" id="CHEBI:57643"/>
        <dbReference type="ChEBI" id="CHEBI:58168"/>
        <dbReference type="EC" id="3.1.1.4"/>
    </reaction>
    <physiologicalReaction direction="left-to-right" evidence="6">
        <dbReference type="Rhea" id="RHEA:15802"/>
    </physiologicalReaction>
</comment>
<keyword evidence="2" id="KW-0677">Repeat</keyword>
<dbReference type="Proteomes" id="UP000694388">
    <property type="component" value="Unplaced"/>
</dbReference>
<evidence type="ECO:0000313" key="11">
    <source>
        <dbReference type="Proteomes" id="UP000694388"/>
    </source>
</evidence>
<feature type="domain" description="PNPLA" evidence="9">
    <location>
        <begin position="257"/>
        <end position="441"/>
    </location>
</feature>
<evidence type="ECO:0000256" key="5">
    <source>
        <dbReference type="ARBA" id="ARBA00023098"/>
    </source>
</evidence>
<reference evidence="10" key="1">
    <citation type="submission" date="2025-08" db="UniProtKB">
        <authorList>
            <consortium name="Ensembl"/>
        </authorList>
    </citation>
    <scope>IDENTIFICATION</scope>
</reference>
<evidence type="ECO:0000313" key="10">
    <source>
        <dbReference type="Ensembl" id="ENSEBUP00000021898.1"/>
    </source>
</evidence>